<dbReference type="EMBL" id="GBRH01220841">
    <property type="protein sequence ID" value="JAD77054.1"/>
    <property type="molecule type" value="Transcribed_RNA"/>
</dbReference>
<reference evidence="2" key="2">
    <citation type="journal article" date="2015" name="Data Brief">
        <title>Shoot transcriptome of the giant reed, Arundo donax.</title>
        <authorList>
            <person name="Barrero R.A."/>
            <person name="Guerrero F.D."/>
            <person name="Moolhuijzen P."/>
            <person name="Goolsby J.A."/>
            <person name="Tidwell J."/>
            <person name="Bellgard S.E."/>
            <person name="Bellgard M.I."/>
        </authorList>
    </citation>
    <scope>NUCLEOTIDE SEQUENCE</scope>
    <source>
        <tissue evidence="2">Shoot tissue taken approximately 20 cm above the soil surface</tissue>
    </source>
</reference>
<accession>A0A0A9CL72</accession>
<dbReference type="AlphaFoldDB" id="A0A0A9CL72"/>
<feature type="signal peptide" evidence="1">
    <location>
        <begin position="1"/>
        <end position="19"/>
    </location>
</feature>
<name>A0A0A9CL72_ARUDO</name>
<evidence type="ECO:0000313" key="2">
    <source>
        <dbReference type="EMBL" id="JAD77054.1"/>
    </source>
</evidence>
<feature type="chain" id="PRO_5002063400" description="Secreted protein" evidence="1">
    <location>
        <begin position="20"/>
        <end position="101"/>
    </location>
</feature>
<reference evidence="2" key="1">
    <citation type="submission" date="2014-09" db="EMBL/GenBank/DDBJ databases">
        <authorList>
            <person name="Magalhaes I.L.F."/>
            <person name="Oliveira U."/>
            <person name="Santos F.R."/>
            <person name="Vidigal T.H.D.A."/>
            <person name="Brescovit A.D."/>
            <person name="Santos A.J."/>
        </authorList>
    </citation>
    <scope>NUCLEOTIDE SEQUENCE</scope>
    <source>
        <tissue evidence="2">Shoot tissue taken approximately 20 cm above the soil surface</tissue>
    </source>
</reference>
<evidence type="ECO:0000256" key="1">
    <source>
        <dbReference type="SAM" id="SignalP"/>
    </source>
</evidence>
<evidence type="ECO:0008006" key="3">
    <source>
        <dbReference type="Google" id="ProtNLM"/>
    </source>
</evidence>
<keyword evidence="1" id="KW-0732">Signal</keyword>
<sequence>MLMPLMCLYRSLIIARVSPVPPPTSTSTLMPSNTSGCSTSFLTTSNDCCAMARSNSMLPTVLTEVLVRRCPAVSLLERRVPAAVRHRLRYVMPSCIGNKNM</sequence>
<proteinExistence type="predicted"/>
<protein>
    <recommendedName>
        <fullName evidence="3">Secreted protein</fullName>
    </recommendedName>
</protein>
<organism evidence="2">
    <name type="scientific">Arundo donax</name>
    <name type="common">Giant reed</name>
    <name type="synonym">Donax arundinaceus</name>
    <dbReference type="NCBI Taxonomy" id="35708"/>
    <lineage>
        <taxon>Eukaryota</taxon>
        <taxon>Viridiplantae</taxon>
        <taxon>Streptophyta</taxon>
        <taxon>Embryophyta</taxon>
        <taxon>Tracheophyta</taxon>
        <taxon>Spermatophyta</taxon>
        <taxon>Magnoliopsida</taxon>
        <taxon>Liliopsida</taxon>
        <taxon>Poales</taxon>
        <taxon>Poaceae</taxon>
        <taxon>PACMAD clade</taxon>
        <taxon>Arundinoideae</taxon>
        <taxon>Arundineae</taxon>
        <taxon>Arundo</taxon>
    </lineage>
</organism>